<dbReference type="SMART" id="SM00646">
    <property type="entry name" value="Ami_3"/>
    <property type="match status" value="1"/>
</dbReference>
<comment type="caution">
    <text evidence="5">The sequence shown here is derived from an EMBL/GenBank/DDBJ whole genome shotgun (WGS) entry which is preliminary data.</text>
</comment>
<feature type="compositionally biased region" description="Pro residues" evidence="2">
    <location>
        <begin position="44"/>
        <end position="62"/>
    </location>
</feature>
<dbReference type="InterPro" id="IPR002508">
    <property type="entry name" value="MurNAc-LAA_cat"/>
</dbReference>
<name>A0A1Q5Q447_9ACTO</name>
<evidence type="ECO:0000256" key="2">
    <source>
        <dbReference type="SAM" id="MobiDB-lite"/>
    </source>
</evidence>
<keyword evidence="3" id="KW-0732">Signal</keyword>
<evidence type="ECO:0000256" key="1">
    <source>
        <dbReference type="ARBA" id="ARBA00022801"/>
    </source>
</evidence>
<dbReference type="InterPro" id="IPR050695">
    <property type="entry name" value="N-acetylmuramoyl_amidase_3"/>
</dbReference>
<protein>
    <recommendedName>
        <fullName evidence="4">MurNAc-LAA domain-containing protein</fullName>
    </recommendedName>
</protein>
<feature type="domain" description="MurNAc-LAA" evidence="4">
    <location>
        <begin position="148"/>
        <end position="264"/>
    </location>
</feature>
<dbReference type="CDD" id="cd02696">
    <property type="entry name" value="MurNAc-LAA"/>
    <property type="match status" value="1"/>
</dbReference>
<keyword evidence="6" id="KW-1185">Reference proteome</keyword>
<feature type="region of interest" description="Disordered" evidence="2">
    <location>
        <begin position="32"/>
        <end position="92"/>
    </location>
</feature>
<reference evidence="6" key="1">
    <citation type="submission" date="2016-12" db="EMBL/GenBank/DDBJ databases">
        <authorList>
            <person name="Meng X."/>
        </authorList>
    </citation>
    <scope>NUCLEOTIDE SEQUENCE [LARGE SCALE GENOMIC DNA]</scope>
    <source>
        <strain evidence="6">DSM 19116</strain>
    </source>
</reference>
<dbReference type="EMBL" id="MQVR01000012">
    <property type="protein sequence ID" value="OKL54571.1"/>
    <property type="molecule type" value="Genomic_DNA"/>
</dbReference>
<organism evidence="5 6">
    <name type="scientific">Bowdeniella nasicola</name>
    <dbReference type="NCBI Taxonomy" id="208480"/>
    <lineage>
        <taxon>Bacteria</taxon>
        <taxon>Bacillati</taxon>
        <taxon>Actinomycetota</taxon>
        <taxon>Actinomycetes</taxon>
        <taxon>Actinomycetales</taxon>
        <taxon>Actinomycetaceae</taxon>
        <taxon>Bowdeniella</taxon>
    </lineage>
</organism>
<dbReference type="Gene3D" id="3.40.630.40">
    <property type="entry name" value="Zn-dependent exopeptidases"/>
    <property type="match status" value="1"/>
</dbReference>
<dbReference type="GO" id="GO:0030288">
    <property type="term" value="C:outer membrane-bounded periplasmic space"/>
    <property type="evidence" value="ECO:0007669"/>
    <property type="project" value="TreeGrafter"/>
</dbReference>
<dbReference type="Pfam" id="PF01520">
    <property type="entry name" value="Amidase_3"/>
    <property type="match status" value="1"/>
</dbReference>
<evidence type="ECO:0000313" key="5">
    <source>
        <dbReference type="EMBL" id="OKL54571.1"/>
    </source>
</evidence>
<evidence type="ECO:0000313" key="6">
    <source>
        <dbReference type="Proteomes" id="UP000185628"/>
    </source>
</evidence>
<dbReference type="GO" id="GO:0008745">
    <property type="term" value="F:N-acetylmuramoyl-L-alanine amidase activity"/>
    <property type="evidence" value="ECO:0007669"/>
    <property type="project" value="InterPro"/>
</dbReference>
<proteinExistence type="predicted"/>
<sequence length="290" mass="29731">MVATAALALAPLLALTACTDSLAPTVGAGTVTSTAGTSTQPSATPAPTPTPPPSPTPAPPPFRLALDPGHNGKNAENPRIINTPVPDGRGGTKACNTVGTSTRSGYPEHEFNFDVATRMLPILRDAGIDVVMSRADNDGIGPCVNERGTFAADANADALLSIHANGSASSRPHGFFLMITSDADATTKNFATHIIDGLSDAGFAINTAAGSTQPRRDIAGLNHATVPAVLVELGEMRNPEHADLTSWPSIVRVKIWYGLWAGLSVATSMTFAPSSGASSSDSYFASLSSP</sequence>
<gene>
    <name evidence="5" type="ORF">BSZ39_03320</name>
</gene>
<dbReference type="PANTHER" id="PTHR30404">
    <property type="entry name" value="N-ACETYLMURAMOYL-L-ALANINE AMIDASE"/>
    <property type="match status" value="1"/>
</dbReference>
<dbReference type="AlphaFoldDB" id="A0A1Q5Q447"/>
<evidence type="ECO:0000256" key="3">
    <source>
        <dbReference type="SAM" id="SignalP"/>
    </source>
</evidence>
<dbReference type="SUPFAM" id="SSF53187">
    <property type="entry name" value="Zn-dependent exopeptidases"/>
    <property type="match status" value="1"/>
</dbReference>
<evidence type="ECO:0000259" key="4">
    <source>
        <dbReference type="SMART" id="SM00646"/>
    </source>
</evidence>
<accession>A0A1Q5Q447</accession>
<keyword evidence="1" id="KW-0378">Hydrolase</keyword>
<dbReference type="Proteomes" id="UP000185628">
    <property type="component" value="Unassembled WGS sequence"/>
</dbReference>
<feature type="compositionally biased region" description="Low complexity" evidence="2">
    <location>
        <begin position="32"/>
        <end position="43"/>
    </location>
</feature>
<feature type="chain" id="PRO_5012231404" description="MurNAc-LAA domain-containing protein" evidence="3">
    <location>
        <begin position="24"/>
        <end position="290"/>
    </location>
</feature>
<feature type="signal peptide" evidence="3">
    <location>
        <begin position="1"/>
        <end position="23"/>
    </location>
</feature>
<dbReference type="GO" id="GO:0009253">
    <property type="term" value="P:peptidoglycan catabolic process"/>
    <property type="evidence" value="ECO:0007669"/>
    <property type="project" value="InterPro"/>
</dbReference>
<dbReference type="PANTHER" id="PTHR30404:SF0">
    <property type="entry name" value="N-ACETYLMURAMOYL-L-ALANINE AMIDASE AMIC"/>
    <property type="match status" value="1"/>
</dbReference>